<dbReference type="Gene3D" id="3.30.450.330">
    <property type="match status" value="1"/>
</dbReference>
<dbReference type="Gene3D" id="3.40.710.10">
    <property type="entry name" value="DD-peptidase/beta-lactamase superfamily"/>
    <property type="match status" value="1"/>
</dbReference>
<evidence type="ECO:0000256" key="3">
    <source>
        <dbReference type="ARBA" id="ARBA00023136"/>
    </source>
</evidence>
<organism evidence="6 7">
    <name type="scientific">Tepidiforma flava</name>
    <dbReference type="NCBI Taxonomy" id="3004094"/>
    <lineage>
        <taxon>Bacteria</taxon>
        <taxon>Bacillati</taxon>
        <taxon>Chloroflexota</taxon>
        <taxon>Tepidiformia</taxon>
        <taxon>Tepidiformales</taxon>
        <taxon>Tepidiformaceae</taxon>
        <taxon>Tepidiforma</taxon>
    </lineage>
</organism>
<dbReference type="PANTHER" id="PTHR30627:SF1">
    <property type="entry name" value="PEPTIDOGLYCAN D,D-TRANSPEPTIDASE FTSI"/>
    <property type="match status" value="1"/>
</dbReference>
<dbReference type="SUPFAM" id="SSF56519">
    <property type="entry name" value="Penicillin binding protein dimerisation domain"/>
    <property type="match status" value="1"/>
</dbReference>
<dbReference type="Pfam" id="PF03717">
    <property type="entry name" value="PBP_dimer"/>
    <property type="match status" value="1"/>
</dbReference>
<feature type="domain" description="Penicillin-binding protein dimerisation" evidence="5">
    <location>
        <begin position="55"/>
        <end position="203"/>
    </location>
</feature>
<dbReference type="InterPro" id="IPR036138">
    <property type="entry name" value="PBP_dimer_sf"/>
</dbReference>
<evidence type="ECO:0000256" key="2">
    <source>
        <dbReference type="ARBA" id="ARBA00007171"/>
    </source>
</evidence>
<protein>
    <submittedName>
        <fullName evidence="6">Penicillin-binding protein 2</fullName>
    </submittedName>
</protein>
<evidence type="ECO:0000313" key="7">
    <source>
        <dbReference type="Proteomes" id="UP001212803"/>
    </source>
</evidence>
<accession>A0ABY7M4I2</accession>
<dbReference type="PANTHER" id="PTHR30627">
    <property type="entry name" value="PEPTIDOGLYCAN D,D-TRANSPEPTIDASE"/>
    <property type="match status" value="1"/>
</dbReference>
<proteinExistence type="inferred from homology"/>
<dbReference type="Gene3D" id="3.90.1310.10">
    <property type="entry name" value="Penicillin-binding protein 2a (Domain 2)"/>
    <property type="match status" value="1"/>
</dbReference>
<reference evidence="6 7" key="1">
    <citation type="journal article" date="2023" name="ISME J.">
        <title>Thermophilic Dehalococcoidia with unusual traits shed light on an unexpected past.</title>
        <authorList>
            <person name="Palmer M."/>
            <person name="Covington J.K."/>
            <person name="Zhou E.M."/>
            <person name="Thomas S.C."/>
            <person name="Habib N."/>
            <person name="Seymour C.O."/>
            <person name="Lai D."/>
            <person name="Johnston J."/>
            <person name="Hashimi A."/>
            <person name="Jiao J.Y."/>
            <person name="Muok A.R."/>
            <person name="Liu L."/>
            <person name="Xian W.D."/>
            <person name="Zhi X.Y."/>
            <person name="Li M.M."/>
            <person name="Silva L.P."/>
            <person name="Bowen B.P."/>
            <person name="Louie K."/>
            <person name="Briegel A."/>
            <person name="Pett-Ridge J."/>
            <person name="Weber P.K."/>
            <person name="Tocheva E.I."/>
            <person name="Woyke T."/>
            <person name="Northen T.R."/>
            <person name="Mayali X."/>
            <person name="Li W.J."/>
            <person name="Hedlund B.P."/>
        </authorList>
    </citation>
    <scope>NUCLEOTIDE SEQUENCE [LARGE SCALE GENOMIC DNA]</scope>
    <source>
        <strain evidence="6 7">YIM 72310</strain>
    </source>
</reference>
<dbReference type="InterPro" id="IPR005311">
    <property type="entry name" value="PBP_dimer"/>
</dbReference>
<evidence type="ECO:0000259" key="5">
    <source>
        <dbReference type="Pfam" id="PF03717"/>
    </source>
</evidence>
<sequence>MTIQKARPSRRVWLPALFLGLFGAVLAARLVQLQVLQHEAYAAQARSELLGSSTIYARRGAILDRNGGVLATSVDTWDVYLNTRAWRTPETRAAVLEKVSAITRIPRPAIEARLAASGAVETRIAIDLDFELGRQLIEADLPGVVLLPNTARVHPEGDLAAAVLGFTGLDNTGLAGIEAFYNDILQGKAGKAVYERDTLGDPIPYGQYVATEPVPGDDLVLTIDRYLQRLAEEMLAAAVKEHRASGGSIIVMDPANGEILANATLPSVRFSTLEQDLESASEEKSPFKNIAVTDTYEPGSVMKVVTAAAAIDAGVVTPDTTYVDNGVVDVEGVLLKNWDDGVYGTQTMTGVLQHSINSGAVFMQQKLGTRLFQSYLDAFGFGKPTGIDLPGEASGFFRRPEDPGYSPVDVATQSFGQSISVTPVQMMQAIAACINGGNLITPHVVKARIRPDGSRIEVQPAVVRRVISQAASDAVRRMMGEVVTQDPDGWGRNPARYTAGGKSGTANIPVWGTYTDDQQIVSFMGFAPLENPRILVLVRLDQNRNLLTGTQAAGPIFARYVDEALRYLGVPPEKGGGRAAP</sequence>
<dbReference type="EMBL" id="CP115149">
    <property type="protein sequence ID" value="WBL35431.1"/>
    <property type="molecule type" value="Genomic_DNA"/>
</dbReference>
<dbReference type="InterPro" id="IPR001460">
    <property type="entry name" value="PCN-bd_Tpept"/>
</dbReference>
<keyword evidence="3" id="KW-0472">Membrane</keyword>
<dbReference type="Proteomes" id="UP001212803">
    <property type="component" value="Chromosome"/>
</dbReference>
<dbReference type="Pfam" id="PF00905">
    <property type="entry name" value="Transpeptidase"/>
    <property type="match status" value="1"/>
</dbReference>
<evidence type="ECO:0000313" key="6">
    <source>
        <dbReference type="EMBL" id="WBL35431.1"/>
    </source>
</evidence>
<keyword evidence="7" id="KW-1185">Reference proteome</keyword>
<feature type="domain" description="Penicillin-binding protein transpeptidase" evidence="4">
    <location>
        <begin position="247"/>
        <end position="559"/>
    </location>
</feature>
<evidence type="ECO:0000259" key="4">
    <source>
        <dbReference type="Pfam" id="PF00905"/>
    </source>
</evidence>
<evidence type="ECO:0000256" key="1">
    <source>
        <dbReference type="ARBA" id="ARBA00004370"/>
    </source>
</evidence>
<dbReference type="InterPro" id="IPR012338">
    <property type="entry name" value="Beta-lactam/transpept-like"/>
</dbReference>
<dbReference type="SUPFAM" id="SSF56601">
    <property type="entry name" value="beta-lactamase/transpeptidase-like"/>
    <property type="match status" value="1"/>
</dbReference>
<name>A0ABY7M4I2_9CHLR</name>
<comment type="subcellular location">
    <subcellularLocation>
        <location evidence="1">Membrane</location>
    </subcellularLocation>
</comment>
<gene>
    <name evidence="6" type="ORF">O0235_11680</name>
</gene>
<comment type="similarity">
    <text evidence="2">Belongs to the transpeptidase family.</text>
</comment>
<dbReference type="RefSeq" id="WP_270055957.1">
    <property type="nucleotide sequence ID" value="NZ_CP115149.1"/>
</dbReference>
<dbReference type="InterPro" id="IPR050515">
    <property type="entry name" value="Beta-lactam/transpept"/>
</dbReference>